<evidence type="ECO:0000256" key="8">
    <source>
        <dbReference type="ARBA" id="ARBA00032824"/>
    </source>
</evidence>
<dbReference type="InterPro" id="IPR013766">
    <property type="entry name" value="Thioredoxin_domain"/>
</dbReference>
<organism evidence="13 14">
    <name type="scientific">Pseudochrobactrum kiredjianiae</name>
    <dbReference type="NCBI Taxonomy" id="386305"/>
    <lineage>
        <taxon>Bacteria</taxon>
        <taxon>Pseudomonadati</taxon>
        <taxon>Pseudomonadota</taxon>
        <taxon>Alphaproteobacteria</taxon>
        <taxon>Hyphomicrobiales</taxon>
        <taxon>Brucellaceae</taxon>
        <taxon>Pseudochrobactrum</taxon>
    </lineage>
</organism>
<evidence type="ECO:0000256" key="6">
    <source>
        <dbReference type="ARBA" id="ARBA00023157"/>
    </source>
</evidence>
<accession>A0ABW3V4G5</accession>
<proteinExistence type="inferred from homology"/>
<keyword evidence="7" id="KW-0676">Redox-active center</keyword>
<evidence type="ECO:0000256" key="11">
    <source>
        <dbReference type="ARBA" id="ARBA00049091"/>
    </source>
</evidence>
<sequence length="169" mass="18363">MTSETDNAVTFVENTPLQAGDQAPAFSLPKNGDDTLSSAALQGKAYVLYFYPKDDTSGCTREAIDFSALKPQFDAIGVSIIGVSPDNAAKHDKFINKHDLSVELLADEEKSLSTAYGVWVQKSMYGRKYMGIERSTFLIGKDGKVAQVWRKVKVAGHAEAVLEAARALK</sequence>
<comment type="catalytic activity">
    <reaction evidence="11">
        <text>a hydroperoxide + [thioredoxin]-dithiol = an alcohol + [thioredoxin]-disulfide + H2O</text>
        <dbReference type="Rhea" id="RHEA:62620"/>
        <dbReference type="Rhea" id="RHEA-COMP:10698"/>
        <dbReference type="Rhea" id="RHEA-COMP:10700"/>
        <dbReference type="ChEBI" id="CHEBI:15377"/>
        <dbReference type="ChEBI" id="CHEBI:29950"/>
        <dbReference type="ChEBI" id="CHEBI:30879"/>
        <dbReference type="ChEBI" id="CHEBI:35924"/>
        <dbReference type="ChEBI" id="CHEBI:50058"/>
        <dbReference type="EC" id="1.11.1.24"/>
    </reaction>
</comment>
<dbReference type="PROSITE" id="PS51352">
    <property type="entry name" value="THIOREDOXIN_2"/>
    <property type="match status" value="1"/>
</dbReference>
<dbReference type="NCBIfam" id="NF006960">
    <property type="entry name" value="PRK09437.1"/>
    <property type="match status" value="1"/>
</dbReference>
<evidence type="ECO:0000256" key="7">
    <source>
        <dbReference type="ARBA" id="ARBA00023284"/>
    </source>
</evidence>
<dbReference type="InterPro" id="IPR050924">
    <property type="entry name" value="Peroxiredoxin_BCP/PrxQ"/>
</dbReference>
<protein>
    <recommendedName>
        <fullName evidence="2">thioredoxin-dependent peroxiredoxin</fullName>
        <ecNumber evidence="2">1.11.1.24</ecNumber>
    </recommendedName>
    <alternativeName>
        <fullName evidence="8">Thioredoxin peroxidase</fullName>
    </alternativeName>
    <alternativeName>
        <fullName evidence="10">Thioredoxin-dependent peroxiredoxin Bcp</fullName>
    </alternativeName>
</protein>
<evidence type="ECO:0000259" key="12">
    <source>
        <dbReference type="PROSITE" id="PS51352"/>
    </source>
</evidence>
<evidence type="ECO:0000256" key="2">
    <source>
        <dbReference type="ARBA" id="ARBA00013017"/>
    </source>
</evidence>
<keyword evidence="3 13" id="KW-0575">Peroxidase</keyword>
<dbReference type="InterPro" id="IPR000866">
    <property type="entry name" value="AhpC/TSA"/>
</dbReference>
<evidence type="ECO:0000313" key="14">
    <source>
        <dbReference type="Proteomes" id="UP001597263"/>
    </source>
</evidence>
<dbReference type="Proteomes" id="UP001597263">
    <property type="component" value="Unassembled WGS sequence"/>
</dbReference>
<evidence type="ECO:0000313" key="13">
    <source>
        <dbReference type="EMBL" id="MFD1226921.1"/>
    </source>
</evidence>
<dbReference type="InterPro" id="IPR036249">
    <property type="entry name" value="Thioredoxin-like_sf"/>
</dbReference>
<keyword evidence="6" id="KW-1015">Disulfide bond</keyword>
<evidence type="ECO:0000256" key="1">
    <source>
        <dbReference type="ARBA" id="ARBA00003330"/>
    </source>
</evidence>
<dbReference type="RefSeq" id="WP_289387310.1">
    <property type="nucleotide sequence ID" value="NZ_JAUCBM010000005.1"/>
</dbReference>
<keyword evidence="5 13" id="KW-0560">Oxidoreductase</keyword>
<dbReference type="Gene3D" id="3.40.30.10">
    <property type="entry name" value="Glutaredoxin"/>
    <property type="match status" value="1"/>
</dbReference>
<dbReference type="CDD" id="cd03017">
    <property type="entry name" value="PRX_BCP"/>
    <property type="match status" value="1"/>
</dbReference>
<dbReference type="SUPFAM" id="SSF52833">
    <property type="entry name" value="Thioredoxin-like"/>
    <property type="match status" value="1"/>
</dbReference>
<dbReference type="EMBL" id="JBHTMA010000033">
    <property type="protein sequence ID" value="MFD1226921.1"/>
    <property type="molecule type" value="Genomic_DNA"/>
</dbReference>
<keyword evidence="4" id="KW-0049">Antioxidant</keyword>
<dbReference type="Pfam" id="PF00578">
    <property type="entry name" value="AhpC-TSA"/>
    <property type="match status" value="1"/>
</dbReference>
<feature type="domain" description="Thioredoxin" evidence="12">
    <location>
        <begin position="17"/>
        <end position="169"/>
    </location>
</feature>
<dbReference type="PANTHER" id="PTHR42801:SF4">
    <property type="entry name" value="AHPC_TSA FAMILY PROTEIN"/>
    <property type="match status" value="1"/>
</dbReference>
<evidence type="ECO:0000256" key="5">
    <source>
        <dbReference type="ARBA" id="ARBA00023002"/>
    </source>
</evidence>
<gene>
    <name evidence="13" type="primary">bcp</name>
    <name evidence="13" type="ORF">ACFQ35_07130</name>
</gene>
<dbReference type="EC" id="1.11.1.24" evidence="2"/>
<comment type="caution">
    <text evidence="13">The sequence shown here is derived from an EMBL/GenBank/DDBJ whole genome shotgun (WGS) entry which is preliminary data.</text>
</comment>
<dbReference type="PANTHER" id="PTHR42801">
    <property type="entry name" value="THIOREDOXIN-DEPENDENT PEROXIDE REDUCTASE"/>
    <property type="match status" value="1"/>
</dbReference>
<reference evidence="14" key="1">
    <citation type="journal article" date="2019" name="Int. J. Syst. Evol. Microbiol.">
        <title>The Global Catalogue of Microorganisms (GCM) 10K type strain sequencing project: providing services to taxonomists for standard genome sequencing and annotation.</title>
        <authorList>
            <consortium name="The Broad Institute Genomics Platform"/>
            <consortium name="The Broad Institute Genome Sequencing Center for Infectious Disease"/>
            <person name="Wu L."/>
            <person name="Ma J."/>
        </authorList>
    </citation>
    <scope>NUCLEOTIDE SEQUENCE [LARGE SCALE GENOMIC DNA]</scope>
    <source>
        <strain evidence="14">CCUG 49584</strain>
    </source>
</reference>
<comment type="function">
    <text evidence="1">Thiol-specific peroxidase that catalyzes the reduction of hydrogen peroxide and organic hydroperoxides to water and alcohols, respectively. Plays a role in cell protection against oxidative stress by detoxifying peroxides and as sensor of hydrogen peroxide-mediated signaling events.</text>
</comment>
<evidence type="ECO:0000256" key="4">
    <source>
        <dbReference type="ARBA" id="ARBA00022862"/>
    </source>
</evidence>
<evidence type="ECO:0000256" key="10">
    <source>
        <dbReference type="ARBA" id="ARBA00042639"/>
    </source>
</evidence>
<keyword evidence="14" id="KW-1185">Reference proteome</keyword>
<comment type="similarity">
    <text evidence="9">Belongs to the peroxiredoxin family. BCP/PrxQ subfamily.</text>
</comment>
<evidence type="ECO:0000256" key="3">
    <source>
        <dbReference type="ARBA" id="ARBA00022559"/>
    </source>
</evidence>
<name>A0ABW3V4G5_9HYPH</name>
<dbReference type="GO" id="GO:0140824">
    <property type="term" value="F:thioredoxin-dependent peroxiredoxin activity"/>
    <property type="evidence" value="ECO:0007669"/>
    <property type="project" value="UniProtKB-EC"/>
</dbReference>
<evidence type="ECO:0000256" key="9">
    <source>
        <dbReference type="ARBA" id="ARBA00038489"/>
    </source>
</evidence>